<keyword evidence="1" id="KW-0560">Oxidoreductase</keyword>
<dbReference type="SUPFAM" id="SSF54373">
    <property type="entry name" value="FAD-linked reductases, C-terminal domain"/>
    <property type="match status" value="1"/>
</dbReference>
<keyword evidence="2" id="KW-0503">Monooxygenase</keyword>
<dbReference type="PANTHER" id="PTHR13789:SF268">
    <property type="entry name" value="5-METHYLPHENAZINE-1-CARBOXYLATE 1-MONOOXYGENASE"/>
    <property type="match status" value="1"/>
</dbReference>
<dbReference type="Pfam" id="PF01494">
    <property type="entry name" value="FAD_binding_3"/>
    <property type="match status" value="1"/>
</dbReference>
<evidence type="ECO:0000256" key="1">
    <source>
        <dbReference type="ARBA" id="ARBA00023002"/>
    </source>
</evidence>
<dbReference type="AlphaFoldDB" id="A0A5B8V6M0"/>
<dbReference type="InterPro" id="IPR036188">
    <property type="entry name" value="FAD/NAD-bd_sf"/>
</dbReference>
<dbReference type="InterPro" id="IPR050493">
    <property type="entry name" value="FAD-dep_Monooxygenase_BioMet"/>
</dbReference>
<dbReference type="RefSeq" id="WP_147188659.1">
    <property type="nucleotide sequence ID" value="NZ_CP042435.1"/>
</dbReference>
<dbReference type="KEGG" id="pgin:FRZ67_05915"/>
<reference evidence="4 5" key="1">
    <citation type="journal article" date="2016" name="Int. J. Syst. Evol. Microbiol.">
        <title>Panacibacter ginsenosidivorans gen. nov., sp. nov., with ginsenoside converting activity isolated from soil of a ginseng field.</title>
        <authorList>
            <person name="Siddiqi M.Z."/>
            <person name="Muhammad Shafi S."/>
            <person name="Choi K.D."/>
            <person name="Im W.T."/>
        </authorList>
    </citation>
    <scope>NUCLEOTIDE SEQUENCE [LARGE SCALE GENOMIC DNA]</scope>
    <source>
        <strain evidence="4 5">Gsoil1550</strain>
    </source>
</reference>
<organism evidence="4 5">
    <name type="scientific">Panacibacter ginsenosidivorans</name>
    <dbReference type="NCBI Taxonomy" id="1813871"/>
    <lineage>
        <taxon>Bacteria</taxon>
        <taxon>Pseudomonadati</taxon>
        <taxon>Bacteroidota</taxon>
        <taxon>Chitinophagia</taxon>
        <taxon>Chitinophagales</taxon>
        <taxon>Chitinophagaceae</taxon>
        <taxon>Panacibacter</taxon>
    </lineage>
</organism>
<accession>A0A5B8V6M0</accession>
<dbReference type="GO" id="GO:0071949">
    <property type="term" value="F:FAD binding"/>
    <property type="evidence" value="ECO:0007669"/>
    <property type="project" value="InterPro"/>
</dbReference>
<dbReference type="Proteomes" id="UP000321533">
    <property type="component" value="Chromosome"/>
</dbReference>
<sequence>MKIIIAGGGIGGLTAALLLRKAGFEVKVFESVKEVKPLGVGINLLPHSVTVLNELGLVPKLAQIAVSSKALLYYNKFGQKYWEEPRGLYAGYKVPQFSIHRGKFQQLLFEEAKAVIGKENIFTNHHLQSFKEEDDKIIAGFIDHSFNEFIHEETGDALIGADGIHSVVRKYFYPNEGEPKFTGITLWRAVTETTPNFLNSSMVMIGNTMQKFVAYPIREDATSSTINWIAEIKNENNTTPPKRDWNKKVNKEVFLPAFRSWKFDWLDIPALIEAAGDVFEFPMIDRDPLPRWTFGRITLLGDAAHPMYPIGSNGASQAILDAKALTENLIANNDIQKALVEYERIRLEPTSKIVLSNRENGPDKIMEIMEQRAPNGFENLDDVISKEELQEVANQYKKIAGFEKKV</sequence>
<evidence type="ECO:0000259" key="3">
    <source>
        <dbReference type="Pfam" id="PF01494"/>
    </source>
</evidence>
<gene>
    <name evidence="4" type="ORF">FRZ67_05915</name>
</gene>
<dbReference type="Gene3D" id="3.50.50.60">
    <property type="entry name" value="FAD/NAD(P)-binding domain"/>
    <property type="match status" value="1"/>
</dbReference>
<proteinExistence type="predicted"/>
<keyword evidence="5" id="KW-1185">Reference proteome</keyword>
<name>A0A5B8V6M0_9BACT</name>
<dbReference type="EMBL" id="CP042435">
    <property type="protein sequence ID" value="QEC66859.1"/>
    <property type="molecule type" value="Genomic_DNA"/>
</dbReference>
<dbReference type="OrthoDB" id="9766816at2"/>
<dbReference type="PANTHER" id="PTHR13789">
    <property type="entry name" value="MONOOXYGENASE"/>
    <property type="match status" value="1"/>
</dbReference>
<evidence type="ECO:0000313" key="5">
    <source>
        <dbReference type="Proteomes" id="UP000321533"/>
    </source>
</evidence>
<protein>
    <submittedName>
        <fullName evidence="4">Flavin-dependent oxidoreductase</fullName>
    </submittedName>
</protein>
<dbReference type="InterPro" id="IPR002938">
    <property type="entry name" value="FAD-bd"/>
</dbReference>
<dbReference type="Gene3D" id="3.30.9.30">
    <property type="match status" value="1"/>
</dbReference>
<feature type="domain" description="FAD-binding" evidence="3">
    <location>
        <begin position="2"/>
        <end position="333"/>
    </location>
</feature>
<dbReference type="SUPFAM" id="SSF51905">
    <property type="entry name" value="FAD/NAD(P)-binding domain"/>
    <property type="match status" value="1"/>
</dbReference>
<dbReference type="GO" id="GO:0004497">
    <property type="term" value="F:monooxygenase activity"/>
    <property type="evidence" value="ECO:0007669"/>
    <property type="project" value="UniProtKB-KW"/>
</dbReference>
<evidence type="ECO:0000256" key="2">
    <source>
        <dbReference type="ARBA" id="ARBA00023033"/>
    </source>
</evidence>
<evidence type="ECO:0000313" key="4">
    <source>
        <dbReference type="EMBL" id="QEC66859.1"/>
    </source>
</evidence>
<dbReference type="PRINTS" id="PR00420">
    <property type="entry name" value="RNGMNOXGNASE"/>
</dbReference>
<dbReference type="NCBIfam" id="NF005720">
    <property type="entry name" value="PRK07538.1"/>
    <property type="match status" value="1"/>
</dbReference>